<evidence type="ECO:0000313" key="8">
    <source>
        <dbReference type="Proteomes" id="UP000002748"/>
    </source>
</evidence>
<dbReference type="HOGENOM" id="CLU_068315_5_0_1"/>
<evidence type="ECO:0000256" key="2">
    <source>
        <dbReference type="ARBA" id="ARBA00007646"/>
    </source>
</evidence>
<keyword evidence="4" id="KW-0804">Transcription</keyword>
<dbReference type="GO" id="GO:0003713">
    <property type="term" value="F:transcription coactivator activity"/>
    <property type="evidence" value="ECO:0007669"/>
    <property type="project" value="TreeGrafter"/>
</dbReference>
<dbReference type="GO" id="GO:0016251">
    <property type="term" value="F:RNA polymerase II general transcription initiation factor activity"/>
    <property type="evidence" value="ECO:0007669"/>
    <property type="project" value="TreeGrafter"/>
</dbReference>
<evidence type="ECO:0000256" key="6">
    <source>
        <dbReference type="SAM" id="MobiDB-lite"/>
    </source>
</evidence>
<sequence>MTNASKTIPRDGRLLALILASKGIQDADERVIHQLLDFAYRYTGDVLQQAQALADHAARPGPGKIEKEDVELAIQLRRRHEFVEAPPRDYLVNLAHELNSQPLPPLPESFEVVRLPPPSQRLTEVTFDLVPETAALSDDDLRSDSESESDDDADGDEEEPQGDADGEEEADGEDEEMEEVVAEPEREVDEDYDA</sequence>
<dbReference type="VEuPathDB" id="FungiDB:A1Q1_07848"/>
<dbReference type="EMBL" id="ALBS01000007">
    <property type="protein sequence ID" value="EJT53173.1"/>
    <property type="molecule type" value="Genomic_DNA"/>
</dbReference>
<dbReference type="Pfam" id="PF02291">
    <property type="entry name" value="TFIID-31kDa"/>
    <property type="match status" value="1"/>
</dbReference>
<protein>
    <recommendedName>
        <fullName evidence="9">Transcription initiation factor TFIID subunit 9B</fullName>
    </recommendedName>
</protein>
<evidence type="ECO:0000256" key="3">
    <source>
        <dbReference type="ARBA" id="ARBA00023015"/>
    </source>
</evidence>
<dbReference type="InterPro" id="IPR003162">
    <property type="entry name" value="TFIID-31"/>
</dbReference>
<evidence type="ECO:0000256" key="4">
    <source>
        <dbReference type="ARBA" id="ARBA00023163"/>
    </source>
</evidence>
<dbReference type="SUPFAM" id="SSF47113">
    <property type="entry name" value="Histone-fold"/>
    <property type="match status" value="1"/>
</dbReference>
<feature type="region of interest" description="Disordered" evidence="6">
    <location>
        <begin position="133"/>
        <end position="194"/>
    </location>
</feature>
<dbReference type="PANTHER" id="PTHR48068:SF4">
    <property type="entry name" value="TATA-BOX BINDING PROTEIN ASSOCIATED FACTOR 9"/>
    <property type="match status" value="1"/>
</dbReference>
<feature type="compositionally biased region" description="Acidic residues" evidence="6">
    <location>
        <begin position="146"/>
        <end position="194"/>
    </location>
</feature>
<comment type="subcellular location">
    <subcellularLocation>
        <location evidence="1">Nucleus</location>
    </subcellularLocation>
</comment>
<dbReference type="PANTHER" id="PTHR48068">
    <property type="entry name" value="TAF9 RNA POLYMERASE II, TATA BOX-BINDING PROTEIN (TBP)-ASSOCIATED FACTOR"/>
    <property type="match status" value="1"/>
</dbReference>
<dbReference type="KEGG" id="tasa:A1Q1_07848"/>
<dbReference type="GO" id="GO:0005669">
    <property type="term" value="C:transcription factor TFIID complex"/>
    <property type="evidence" value="ECO:0007669"/>
    <property type="project" value="TreeGrafter"/>
</dbReference>
<accession>J8QHQ9</accession>
<evidence type="ECO:0000256" key="5">
    <source>
        <dbReference type="ARBA" id="ARBA00023242"/>
    </source>
</evidence>
<dbReference type="InterPro" id="IPR009072">
    <property type="entry name" value="Histone-fold"/>
</dbReference>
<dbReference type="Gene3D" id="1.10.20.10">
    <property type="entry name" value="Histone, subunit A"/>
    <property type="match status" value="1"/>
</dbReference>
<reference evidence="7 8" key="1">
    <citation type="journal article" date="2012" name="Eukaryot. Cell">
        <title>Draft genome sequence of CBS 2479, the standard type strain of Trichosporon asahii.</title>
        <authorList>
            <person name="Yang R.Y."/>
            <person name="Li H.T."/>
            <person name="Zhu H."/>
            <person name="Zhou G.P."/>
            <person name="Wang M."/>
            <person name="Wang L."/>
        </authorList>
    </citation>
    <scope>NUCLEOTIDE SEQUENCE [LARGE SCALE GENOMIC DNA]</scope>
    <source>
        <strain evidence="8">ATCC 90039 / CBS 2479 / JCM 2466 / KCTC 7840 / NCYC 2677 / UAMH 7654</strain>
    </source>
</reference>
<gene>
    <name evidence="7" type="ORF">A1Q1_07848</name>
</gene>
<dbReference type="GO" id="GO:0000124">
    <property type="term" value="C:SAGA complex"/>
    <property type="evidence" value="ECO:0007669"/>
    <property type="project" value="TreeGrafter"/>
</dbReference>
<organism evidence="7 8">
    <name type="scientific">Trichosporon asahii var. asahii (strain ATCC 90039 / CBS 2479 / JCM 2466 / KCTC 7840 / NBRC 103889/ NCYC 2677 / UAMH 7654)</name>
    <name type="common">Yeast</name>
    <dbReference type="NCBI Taxonomy" id="1186058"/>
    <lineage>
        <taxon>Eukaryota</taxon>
        <taxon>Fungi</taxon>
        <taxon>Dikarya</taxon>
        <taxon>Basidiomycota</taxon>
        <taxon>Agaricomycotina</taxon>
        <taxon>Tremellomycetes</taxon>
        <taxon>Trichosporonales</taxon>
        <taxon>Trichosporonaceae</taxon>
        <taxon>Trichosporon</taxon>
    </lineage>
</organism>
<evidence type="ECO:0008006" key="9">
    <source>
        <dbReference type="Google" id="ProtNLM"/>
    </source>
</evidence>
<keyword evidence="5" id="KW-0539">Nucleus</keyword>
<dbReference type="OrthoDB" id="341924at2759"/>
<comment type="caution">
    <text evidence="7">The sequence shown here is derived from an EMBL/GenBank/DDBJ whole genome shotgun (WGS) entry which is preliminary data.</text>
</comment>
<dbReference type="GO" id="GO:0051123">
    <property type="term" value="P:RNA polymerase II preinitiation complex assembly"/>
    <property type="evidence" value="ECO:0007669"/>
    <property type="project" value="TreeGrafter"/>
</dbReference>
<dbReference type="GO" id="GO:0046982">
    <property type="term" value="F:protein heterodimerization activity"/>
    <property type="evidence" value="ECO:0007669"/>
    <property type="project" value="InterPro"/>
</dbReference>
<keyword evidence="3" id="KW-0805">Transcription regulation</keyword>
<dbReference type="InterPro" id="IPR051431">
    <property type="entry name" value="TFIID_subunit_9"/>
</dbReference>
<dbReference type="AlphaFoldDB" id="J8QHQ9"/>
<dbReference type="CDD" id="cd07979">
    <property type="entry name" value="HFD_TAF9"/>
    <property type="match status" value="1"/>
</dbReference>
<name>J8QHQ9_TRIAS</name>
<comment type="similarity">
    <text evidence="2">Belongs to the TAF9 family.</text>
</comment>
<dbReference type="RefSeq" id="XP_014184269.1">
    <property type="nucleotide sequence ID" value="XM_014328794.1"/>
</dbReference>
<evidence type="ECO:0000313" key="7">
    <source>
        <dbReference type="EMBL" id="EJT53173.1"/>
    </source>
</evidence>
<dbReference type="Proteomes" id="UP000002748">
    <property type="component" value="Unassembled WGS sequence"/>
</dbReference>
<dbReference type="GeneID" id="25991360"/>
<evidence type="ECO:0000256" key="1">
    <source>
        <dbReference type="ARBA" id="ARBA00004123"/>
    </source>
</evidence>
<proteinExistence type="inferred from homology"/>